<dbReference type="AlphaFoldDB" id="A0A3B0TIG4"/>
<evidence type="ECO:0000259" key="2">
    <source>
        <dbReference type="Pfam" id="PF00496"/>
    </source>
</evidence>
<proteinExistence type="predicted"/>
<dbReference type="PANTHER" id="PTHR30290">
    <property type="entry name" value="PERIPLASMIC BINDING COMPONENT OF ABC TRANSPORTER"/>
    <property type="match status" value="1"/>
</dbReference>
<dbReference type="Gene3D" id="3.10.105.10">
    <property type="entry name" value="Dipeptide-binding Protein, Domain 3"/>
    <property type="match status" value="1"/>
</dbReference>
<dbReference type="Gene3D" id="3.40.190.10">
    <property type="entry name" value="Periplasmic binding protein-like II"/>
    <property type="match status" value="1"/>
</dbReference>
<dbReference type="GO" id="GO:0015833">
    <property type="term" value="P:peptide transport"/>
    <property type="evidence" value="ECO:0007669"/>
    <property type="project" value="TreeGrafter"/>
</dbReference>
<dbReference type="InterPro" id="IPR000914">
    <property type="entry name" value="SBP_5_dom"/>
</dbReference>
<protein>
    <submittedName>
        <fullName evidence="3">ABC transporter, substrate-binding protein (Cluster 5, nickel/peptides/opines)</fullName>
    </submittedName>
</protein>
<evidence type="ECO:0000313" key="3">
    <source>
        <dbReference type="EMBL" id="VAW13087.1"/>
    </source>
</evidence>
<dbReference type="Pfam" id="PF00496">
    <property type="entry name" value="SBP_bac_5"/>
    <property type="match status" value="1"/>
</dbReference>
<sequence length="419" mass="47554">ELPLILALMPILPKHIYEARDFEASSLETPIGSGPYTVGEVKPGKSITFKRDLKWWGADLPINRGRYNFDELVYEYYRDSGTRNVAFTKGLFDFQQEWDPTAWSTGYDFPAVRDGRVVLETFERKTPTGLLALAFNTRRDIFADKRVREALIGLFDFEWANTNLYHGLYRRTESYFQGSDLSALGVPASAGERGLLAPFPNSVDADVMDGTYRLAKTDGSGRDRAARRKAIALFAEAGWKIRDGVMSNVATGKPFTFEILVAQKRQERYALTYAKTLKTLAGIAITVRQVDSAQYQERRQKYDYDMVEHFWYASLSPGNEQNFYWSVSAADTDGTRNYPGIRDPATDAMIKALLSARTRADFVDAARALDRVLISGRYFIPLFHWPAQWVARRSTVSHPQVQSLDGYKLDTWWSTEAGN</sequence>
<dbReference type="InterPro" id="IPR039424">
    <property type="entry name" value="SBP_5"/>
</dbReference>
<dbReference type="GO" id="GO:0030288">
    <property type="term" value="C:outer membrane-bounded periplasmic space"/>
    <property type="evidence" value="ECO:0007669"/>
    <property type="project" value="TreeGrafter"/>
</dbReference>
<dbReference type="PANTHER" id="PTHR30290:SF64">
    <property type="entry name" value="ABC TRANSPORTER PERIPLASMIC BINDING PROTEIN"/>
    <property type="match status" value="1"/>
</dbReference>
<feature type="non-terminal residue" evidence="3">
    <location>
        <position position="1"/>
    </location>
</feature>
<organism evidence="3">
    <name type="scientific">hydrothermal vent metagenome</name>
    <dbReference type="NCBI Taxonomy" id="652676"/>
    <lineage>
        <taxon>unclassified sequences</taxon>
        <taxon>metagenomes</taxon>
        <taxon>ecological metagenomes</taxon>
    </lineage>
</organism>
<name>A0A3B0TIG4_9ZZZZ</name>
<accession>A0A3B0TIG4</accession>
<gene>
    <name evidence="3" type="ORF">MNBD_ALPHA09-1360</name>
</gene>
<dbReference type="GO" id="GO:0042884">
    <property type="term" value="P:microcin transport"/>
    <property type="evidence" value="ECO:0007669"/>
    <property type="project" value="TreeGrafter"/>
</dbReference>
<reference evidence="3" key="1">
    <citation type="submission" date="2018-06" db="EMBL/GenBank/DDBJ databases">
        <authorList>
            <person name="Zhirakovskaya E."/>
        </authorList>
    </citation>
    <scope>NUCLEOTIDE SEQUENCE</scope>
</reference>
<dbReference type="GO" id="GO:1904680">
    <property type="term" value="F:peptide transmembrane transporter activity"/>
    <property type="evidence" value="ECO:0007669"/>
    <property type="project" value="TreeGrafter"/>
</dbReference>
<keyword evidence="1" id="KW-0732">Signal</keyword>
<dbReference type="EMBL" id="UOEM01000058">
    <property type="protein sequence ID" value="VAW13087.1"/>
    <property type="molecule type" value="Genomic_DNA"/>
</dbReference>
<dbReference type="CDD" id="cd08497">
    <property type="entry name" value="MbnE-like"/>
    <property type="match status" value="1"/>
</dbReference>
<dbReference type="SUPFAM" id="SSF53850">
    <property type="entry name" value="Periplasmic binding protein-like II"/>
    <property type="match status" value="1"/>
</dbReference>
<evidence type="ECO:0000256" key="1">
    <source>
        <dbReference type="ARBA" id="ARBA00022729"/>
    </source>
</evidence>
<feature type="domain" description="Solute-binding protein family 5" evidence="2">
    <location>
        <begin position="6"/>
        <end position="328"/>
    </location>
</feature>